<keyword evidence="4" id="KW-1185">Reference proteome</keyword>
<keyword evidence="2" id="KW-0732">Signal</keyword>
<comment type="caution">
    <text evidence="3">The sequence shown here is derived from an EMBL/GenBank/DDBJ whole genome shotgun (WGS) entry which is preliminary data.</text>
</comment>
<evidence type="ECO:0000313" key="3">
    <source>
        <dbReference type="EMBL" id="TFJ82943.1"/>
    </source>
</evidence>
<dbReference type="AlphaFoldDB" id="A0A4D9CZA1"/>
<feature type="region of interest" description="Disordered" evidence="1">
    <location>
        <begin position="61"/>
        <end position="86"/>
    </location>
</feature>
<gene>
    <name evidence="3" type="ORF">NSK_005716</name>
</gene>
<evidence type="ECO:0000313" key="4">
    <source>
        <dbReference type="Proteomes" id="UP000355283"/>
    </source>
</evidence>
<sequence length="651" mass="72892">MPSFSFKLGLIILAALALHIEAQTTRLSSVQRLSGFRDKHGLRSRLQEFVVSSGKRCGKSCGVRRGSSPHDGFAKHEKSMDSSVTASQETALNATREDRFLQRDLFRKPRNRRWISKRKLQKQLQECEARLQETQDALDTPRLLFIQMAQHCTLERVAGRYYLRTTDMDADTYAFTEMPLEQATVWPTSYFVGYLFDEFFPVEKPNAAFTFNVYNNQSEKTFEGPLISVLLSSHQIILQEDNSTLVVYELGQSSEQEATSPLSRFFRGTDPLGNASVMYEHCSLFIDPAFGDDDGNVGESFMTSIHTPAETASILETTAQTVERGPPPSNTPQSKGLRTYDRVWRVKDGEGKLVGGVESKDYLKGAADTMRSMATLIKECKGKSCDTRTIIEGVSNILLAGAFVVGAAFPPVGIALTIVGSLGILISSLFFDPPSSAVGVVGISPLEIQDAVKKGLARYDAAKDKGVIDEISREIEDNLDDFVRAIGRLAYIRDQKKGDFQATIDSEIFYWKRDYYDNAFKKVDDKLAGINSDYNRWFGTANDESNLRVDVVNWINDNANKCRVVKKPDSMPKGTYYDQYPPPVYHSEEVEDFQNCRKNVDEGPEKWDRLMGFAETYLRFATALTIFSSQAIVIMQMASSCDPAKVMDTVP</sequence>
<feature type="chain" id="PRO_5020036016" evidence="2">
    <location>
        <begin position="23"/>
        <end position="651"/>
    </location>
</feature>
<proteinExistence type="predicted"/>
<evidence type="ECO:0000256" key="2">
    <source>
        <dbReference type="SAM" id="SignalP"/>
    </source>
</evidence>
<reference evidence="3 4" key="1">
    <citation type="submission" date="2019-01" db="EMBL/GenBank/DDBJ databases">
        <title>Nuclear Genome Assembly of the Microalgal Biofuel strain Nannochloropsis salina CCMP1776.</title>
        <authorList>
            <person name="Hovde B."/>
        </authorList>
    </citation>
    <scope>NUCLEOTIDE SEQUENCE [LARGE SCALE GENOMIC DNA]</scope>
    <source>
        <strain evidence="3 4">CCMP1776</strain>
    </source>
</reference>
<accession>A0A4D9CZA1</accession>
<evidence type="ECO:0000256" key="1">
    <source>
        <dbReference type="SAM" id="MobiDB-lite"/>
    </source>
</evidence>
<feature type="signal peptide" evidence="2">
    <location>
        <begin position="1"/>
        <end position="22"/>
    </location>
</feature>
<organism evidence="3 4">
    <name type="scientific">Nannochloropsis salina CCMP1776</name>
    <dbReference type="NCBI Taxonomy" id="1027361"/>
    <lineage>
        <taxon>Eukaryota</taxon>
        <taxon>Sar</taxon>
        <taxon>Stramenopiles</taxon>
        <taxon>Ochrophyta</taxon>
        <taxon>Eustigmatophyceae</taxon>
        <taxon>Eustigmatales</taxon>
        <taxon>Monodopsidaceae</taxon>
        <taxon>Microchloropsis</taxon>
        <taxon>Microchloropsis salina</taxon>
    </lineage>
</organism>
<protein>
    <submittedName>
        <fullName evidence="3">Uncharacterized protein</fullName>
    </submittedName>
</protein>
<dbReference type="Proteomes" id="UP000355283">
    <property type="component" value="Unassembled WGS sequence"/>
</dbReference>
<name>A0A4D9CZA1_9STRA</name>
<dbReference type="EMBL" id="SDOX01000085">
    <property type="protein sequence ID" value="TFJ82943.1"/>
    <property type="molecule type" value="Genomic_DNA"/>
</dbReference>